<dbReference type="NCBIfam" id="TIGR04183">
    <property type="entry name" value="Por_Secre_tail"/>
    <property type="match status" value="1"/>
</dbReference>
<dbReference type="Proteomes" id="UP000678679">
    <property type="component" value="Chromosome 1"/>
</dbReference>
<evidence type="ECO:0000256" key="2">
    <source>
        <dbReference type="ARBA" id="ARBA00022670"/>
    </source>
</evidence>
<dbReference type="SUPFAM" id="SSF55486">
    <property type="entry name" value="Metalloproteases ('zincins'), catalytic domain"/>
    <property type="match status" value="1"/>
</dbReference>
<keyword evidence="7" id="KW-0482">Metalloprotease</keyword>
<keyword evidence="2" id="KW-0645">Protease</keyword>
<dbReference type="EMBL" id="CP076132">
    <property type="protein sequence ID" value="QWG02880.1"/>
    <property type="molecule type" value="Genomic_DNA"/>
</dbReference>
<dbReference type="InterPro" id="IPR008754">
    <property type="entry name" value="Peptidase_M43"/>
</dbReference>
<dbReference type="PANTHER" id="PTHR47466:SF1">
    <property type="entry name" value="METALLOPROTEASE MEP1 (AFU_ORTHOLOGUE AFUA_1G07730)-RELATED"/>
    <property type="match status" value="1"/>
</dbReference>
<dbReference type="PANTHER" id="PTHR47466">
    <property type="match status" value="1"/>
</dbReference>
<protein>
    <submittedName>
        <fullName evidence="11">T9SS type A sorting domain-containing protein</fullName>
    </submittedName>
</protein>
<gene>
    <name evidence="11" type="ORF">KMW28_04680</name>
</gene>
<evidence type="ECO:0000313" key="12">
    <source>
        <dbReference type="Proteomes" id="UP000678679"/>
    </source>
</evidence>
<dbReference type="InterPro" id="IPR003961">
    <property type="entry name" value="FN3_dom"/>
</dbReference>
<dbReference type="CDD" id="cd00063">
    <property type="entry name" value="FN3"/>
    <property type="match status" value="1"/>
</dbReference>
<keyword evidence="5" id="KW-0378">Hydrolase</keyword>
<evidence type="ECO:0000256" key="4">
    <source>
        <dbReference type="ARBA" id="ARBA00022729"/>
    </source>
</evidence>
<dbReference type="GO" id="GO:0006508">
    <property type="term" value="P:proteolysis"/>
    <property type="evidence" value="ECO:0007669"/>
    <property type="project" value="UniProtKB-KW"/>
</dbReference>
<dbReference type="InterPro" id="IPR036116">
    <property type="entry name" value="FN3_sf"/>
</dbReference>
<dbReference type="GO" id="GO:0046872">
    <property type="term" value="F:metal ion binding"/>
    <property type="evidence" value="ECO:0007669"/>
    <property type="project" value="UniProtKB-KW"/>
</dbReference>
<keyword evidence="4" id="KW-0732">Signal</keyword>
<dbReference type="AlphaFoldDB" id="A0AAX1N5Z0"/>
<dbReference type="RefSeq" id="WP_169664360.1">
    <property type="nucleotide sequence ID" value="NZ_CP076132.1"/>
</dbReference>
<keyword evidence="6" id="KW-0862">Zinc</keyword>
<dbReference type="KEGG" id="fya:KMW28_04680"/>
<keyword evidence="8" id="KW-1015">Disulfide bond</keyword>
<evidence type="ECO:0000313" key="11">
    <source>
        <dbReference type="EMBL" id="QWG02880.1"/>
    </source>
</evidence>
<dbReference type="Gene3D" id="2.60.40.10">
    <property type="entry name" value="Immunoglobulins"/>
    <property type="match status" value="1"/>
</dbReference>
<dbReference type="InterPro" id="IPR013783">
    <property type="entry name" value="Ig-like_fold"/>
</dbReference>
<evidence type="ECO:0000256" key="8">
    <source>
        <dbReference type="ARBA" id="ARBA00023157"/>
    </source>
</evidence>
<comment type="similarity">
    <text evidence="1">Belongs to the peptidase M43B family.</text>
</comment>
<dbReference type="InterPro" id="IPR026444">
    <property type="entry name" value="Secre_tail"/>
</dbReference>
<feature type="domain" description="Secretion system C-terminal sorting" evidence="10">
    <location>
        <begin position="472"/>
        <end position="540"/>
    </location>
</feature>
<evidence type="ECO:0000256" key="1">
    <source>
        <dbReference type="ARBA" id="ARBA00008721"/>
    </source>
</evidence>
<evidence type="ECO:0000259" key="9">
    <source>
        <dbReference type="Pfam" id="PF05572"/>
    </source>
</evidence>
<dbReference type="Pfam" id="PF18962">
    <property type="entry name" value="Por_Secre_tail"/>
    <property type="match status" value="1"/>
</dbReference>
<sequence length="547" mass="61525">MLSKNKYLLTITVFLFSVTLVFSQETQTFRRCGNHLVNHSYDPSLPRTTSALRLSQTINRSQKSNLPTIVHIIYTNPGFSIGTGNNLSYDQIASQFQATNNDLNKKNINRFQTLEEFQFDATALNVEIKRALYDPQGNVLQEEGINRMYKDPGSKGYFSTGEIEDIIEQNIWDPNRYVNIWVTALPSNYLGYAFFPNILTLSGLDEVNSSEIATTSKDGVVIDYRYFGSELVDDFGLKRPYHMGRTLTHELGHYLGILHPWGVGSASSDCSKSDYCEDTPAIKGTHSDTNTTSYCDQSTEFHTKYLCDTVNYSSSMYQNFMDYTNDSCMTLFTNDQKSRVDTVLVASTARKTINQNAPNATVTMDVDDIISDKENGINKIVWEVPDEGTREITGYIIERSLEDKGFTYCSPILDPSTRSYTDYLPSSEDAEKKVSYRVFAVNKDGFSLESNVINIDNGVVGLKPNSPRTFSIYPNPSNGIFHLAIGDFISHVGLIEVISSTGQVVKTFDLSQHQEVVDIDLGNLPRGTYFVRLNSDFGVFNQRVIKQ</sequence>
<dbReference type="Gene3D" id="3.40.390.10">
    <property type="entry name" value="Collagenase (Catalytic Domain)"/>
    <property type="match status" value="1"/>
</dbReference>
<evidence type="ECO:0000256" key="6">
    <source>
        <dbReference type="ARBA" id="ARBA00022833"/>
    </source>
</evidence>
<accession>A0AAX1N5Z0</accession>
<dbReference type="InterPro" id="IPR024079">
    <property type="entry name" value="MetalloPept_cat_dom_sf"/>
</dbReference>
<feature type="domain" description="Peptidase M43 pregnancy-associated plasma-A" evidence="9">
    <location>
        <begin position="164"/>
        <end position="344"/>
    </location>
</feature>
<reference evidence="11 12" key="1">
    <citation type="submission" date="2021-05" db="EMBL/GenBank/DDBJ databases">
        <title>Comparative genomic studies on the polysaccharide-degrading batcterial strains of the Flammeovirga genus.</title>
        <authorList>
            <person name="Zewei F."/>
            <person name="Zheng Z."/>
            <person name="Yu L."/>
            <person name="Ruyue G."/>
            <person name="Yanhong M."/>
            <person name="Yuanyuan C."/>
            <person name="Jingyan G."/>
            <person name="Wenjun H."/>
        </authorList>
    </citation>
    <scope>NUCLEOTIDE SEQUENCE [LARGE SCALE GENOMIC DNA]</scope>
    <source>
        <strain evidence="11 12">NBRC:100898</strain>
    </source>
</reference>
<evidence type="ECO:0000256" key="7">
    <source>
        <dbReference type="ARBA" id="ARBA00023049"/>
    </source>
</evidence>
<keyword evidence="12" id="KW-1185">Reference proteome</keyword>
<dbReference type="GO" id="GO:0008237">
    <property type="term" value="F:metallopeptidase activity"/>
    <property type="evidence" value="ECO:0007669"/>
    <property type="project" value="UniProtKB-KW"/>
</dbReference>
<keyword evidence="3" id="KW-0479">Metal-binding</keyword>
<dbReference type="SUPFAM" id="SSF49265">
    <property type="entry name" value="Fibronectin type III"/>
    <property type="match status" value="1"/>
</dbReference>
<organism evidence="11 12">
    <name type="scientific">Flammeovirga yaeyamensis</name>
    <dbReference type="NCBI Taxonomy" id="367791"/>
    <lineage>
        <taxon>Bacteria</taxon>
        <taxon>Pseudomonadati</taxon>
        <taxon>Bacteroidota</taxon>
        <taxon>Cytophagia</taxon>
        <taxon>Cytophagales</taxon>
        <taxon>Flammeovirgaceae</taxon>
        <taxon>Flammeovirga</taxon>
    </lineage>
</organism>
<evidence type="ECO:0000256" key="5">
    <source>
        <dbReference type="ARBA" id="ARBA00022801"/>
    </source>
</evidence>
<proteinExistence type="inferred from homology"/>
<evidence type="ECO:0000256" key="3">
    <source>
        <dbReference type="ARBA" id="ARBA00022723"/>
    </source>
</evidence>
<evidence type="ECO:0000259" key="10">
    <source>
        <dbReference type="Pfam" id="PF18962"/>
    </source>
</evidence>
<name>A0AAX1N5Z0_9BACT</name>
<dbReference type="Pfam" id="PF05572">
    <property type="entry name" value="Peptidase_M43"/>
    <property type="match status" value="1"/>
</dbReference>